<evidence type="ECO:0000259" key="2">
    <source>
        <dbReference type="Pfam" id="PF23550"/>
    </source>
</evidence>
<dbReference type="eggNOG" id="KOG1947">
    <property type="taxonomic scope" value="Eukaryota"/>
</dbReference>
<dbReference type="InterPro" id="IPR056451">
    <property type="entry name" value="Znf_Tbcl_Rhp7"/>
</dbReference>
<feature type="compositionally biased region" description="Basic and acidic residues" evidence="1">
    <location>
        <begin position="66"/>
        <end position="77"/>
    </location>
</feature>
<dbReference type="VEuPathDB" id="FungiDB:YALI1_D26808g"/>
<feature type="domain" description="DNA repair protein rhp7 treble clef" evidence="2">
    <location>
        <begin position="154"/>
        <end position="191"/>
    </location>
</feature>
<dbReference type="FunFam" id="3.80.10.10:FF:001818">
    <property type="entry name" value="YALI0D21208p"/>
    <property type="match status" value="1"/>
</dbReference>
<dbReference type="Pfam" id="PF23550">
    <property type="entry name" value="zf_Tbcl_Rhp7"/>
    <property type="match status" value="1"/>
</dbReference>
<evidence type="ECO:0000313" key="4">
    <source>
        <dbReference type="EMBL" id="AOW04404.1"/>
    </source>
</evidence>
<dbReference type="InterPro" id="IPR057207">
    <property type="entry name" value="FBXL15_LRR"/>
</dbReference>
<dbReference type="SUPFAM" id="SSF52047">
    <property type="entry name" value="RNI-like"/>
    <property type="match status" value="1"/>
</dbReference>
<evidence type="ECO:0000256" key="1">
    <source>
        <dbReference type="SAM" id="MobiDB-lite"/>
    </source>
</evidence>
<feature type="compositionally biased region" description="Low complexity" evidence="1">
    <location>
        <begin position="101"/>
        <end position="112"/>
    </location>
</feature>
<protein>
    <recommendedName>
        <fullName evidence="6">DNA repair protein RAD7</fullName>
    </recommendedName>
</protein>
<dbReference type="InterPro" id="IPR006553">
    <property type="entry name" value="Leu-rich_rpt_Cys-con_subtyp"/>
</dbReference>
<evidence type="ECO:0000259" key="3">
    <source>
        <dbReference type="Pfam" id="PF25372"/>
    </source>
</evidence>
<dbReference type="Gene3D" id="3.80.10.10">
    <property type="entry name" value="Ribonuclease Inhibitor"/>
    <property type="match status" value="2"/>
</dbReference>
<dbReference type="InterPro" id="IPR032675">
    <property type="entry name" value="LRR_dom_sf"/>
</dbReference>
<feature type="domain" description="F-box/LRR-repeat protein 15-like leucin rich repeat" evidence="3">
    <location>
        <begin position="370"/>
        <end position="574"/>
    </location>
</feature>
<evidence type="ECO:0008006" key="6">
    <source>
        <dbReference type="Google" id="ProtNLM"/>
    </source>
</evidence>
<dbReference type="EMBL" id="CP017556">
    <property type="protein sequence ID" value="AOW04404.1"/>
    <property type="molecule type" value="Genomic_DNA"/>
</dbReference>
<reference evidence="4 5" key="1">
    <citation type="journal article" date="2016" name="PLoS ONE">
        <title>Sequence Assembly of Yarrowia lipolytica Strain W29/CLIB89 Shows Transposable Element Diversity.</title>
        <authorList>
            <person name="Magnan C."/>
            <person name="Yu J."/>
            <person name="Chang I."/>
            <person name="Jahn E."/>
            <person name="Kanomata Y."/>
            <person name="Wu J."/>
            <person name="Zeller M."/>
            <person name="Oakes M."/>
            <person name="Baldi P."/>
            <person name="Sandmeyer S."/>
        </authorList>
    </citation>
    <scope>NUCLEOTIDE SEQUENCE [LARGE SCALE GENOMIC DNA]</scope>
    <source>
        <strain evidence="5">CLIB89(W29)</strain>
    </source>
</reference>
<name>A0A1D8NFJ4_YARLL</name>
<dbReference type="PANTHER" id="PTHR13318">
    <property type="entry name" value="PARTNER OF PAIRED, ISOFORM B-RELATED"/>
    <property type="match status" value="1"/>
</dbReference>
<sequence length="606" mass="67471">MSDFGGVRLSCTSSAPIYRLVMGGETWQKKQNHATHRHMRHYRHRQAVTGSGEVRGPNSALTEFLKEQGITRRRESSEPPDEVGLEVGDQGQTSQTAIELSDNNTDDSSGSSADEDDPDIVRIRNLARRKRNWDESEDDPDMTSEEEIKGVKNPGQKDTCAVCGVLFVVTAFSRNHKNDALKLLCYDCTMEEVKKEKEAKKRDHNLRKLRKKQAEALLDQKQYIRVPKLQDMCITLITTHIDHVEALGDIGGENKNKISRILSRNRRLDSETMKFFFDTQLKNLEFWDCSNIDSESLRMIGSFCPNLEELVLGMCGRLRKEDLLYLGEKLKSLASLYIDGAFLISGDTWNVFFDMVGGGLKELTIKNSHRISSENIVYMCEKCPKLEKLVLSRLEGCTDPMGYEMAALTLGNLKEIEISYPQDESLVSDDLISGLVSTCGPQLKSINLDGCSALTDKTLGTLRACTALESLSLSHVDQLTDNGVASLFYQWENPGLSEIHMRKCIALGDDSFRVLVDNSGPTLKSISVNSWAEIGVDTVKTVCKSLPGLQDIDLGFCKGINDECVELLAENCPLLQKIEVYGDPGVTENCKVGDGIKLIGRMSDVV</sequence>
<dbReference type="Proteomes" id="UP000182444">
    <property type="component" value="Chromosome 1D"/>
</dbReference>
<gene>
    <name evidence="4" type="ORF">YALI1_D26808g</name>
</gene>
<dbReference type="SMART" id="SM00367">
    <property type="entry name" value="LRR_CC"/>
    <property type="match status" value="8"/>
</dbReference>
<organism evidence="4 5">
    <name type="scientific">Yarrowia lipolytica</name>
    <name type="common">Candida lipolytica</name>
    <dbReference type="NCBI Taxonomy" id="4952"/>
    <lineage>
        <taxon>Eukaryota</taxon>
        <taxon>Fungi</taxon>
        <taxon>Dikarya</taxon>
        <taxon>Ascomycota</taxon>
        <taxon>Saccharomycotina</taxon>
        <taxon>Dipodascomycetes</taxon>
        <taxon>Dipodascales</taxon>
        <taxon>Dipodascales incertae sedis</taxon>
        <taxon>Yarrowia</taxon>
    </lineage>
</organism>
<accession>A0A1D8NFJ4</accession>
<dbReference type="GO" id="GO:0031146">
    <property type="term" value="P:SCF-dependent proteasomal ubiquitin-dependent protein catabolic process"/>
    <property type="evidence" value="ECO:0007669"/>
    <property type="project" value="TreeGrafter"/>
</dbReference>
<dbReference type="Pfam" id="PF25372">
    <property type="entry name" value="DUF7885"/>
    <property type="match status" value="1"/>
</dbReference>
<feature type="compositionally biased region" description="Acidic residues" evidence="1">
    <location>
        <begin position="135"/>
        <end position="145"/>
    </location>
</feature>
<evidence type="ECO:0000313" key="5">
    <source>
        <dbReference type="Proteomes" id="UP000182444"/>
    </source>
</evidence>
<dbReference type="KEGG" id="yli:2910165"/>
<dbReference type="GO" id="GO:0019005">
    <property type="term" value="C:SCF ubiquitin ligase complex"/>
    <property type="evidence" value="ECO:0007669"/>
    <property type="project" value="TreeGrafter"/>
</dbReference>
<proteinExistence type="predicted"/>
<feature type="region of interest" description="Disordered" evidence="1">
    <location>
        <begin position="66"/>
        <end position="153"/>
    </location>
</feature>
<dbReference type="GeneID" id="2910165"/>
<dbReference type="VEuPathDB" id="FungiDB:YALI0_D21208g"/>
<dbReference type="RefSeq" id="XP_503104.2">
    <property type="nucleotide sequence ID" value="XM_503104.3"/>
</dbReference>
<dbReference type="AlphaFoldDB" id="A0A1D8NFJ4"/>